<protein>
    <submittedName>
        <fullName evidence="1">Uncharacterized protein</fullName>
    </submittedName>
</protein>
<keyword evidence="2" id="KW-1185">Reference proteome</keyword>
<comment type="caution">
    <text evidence="1">The sequence shown here is derived from an EMBL/GenBank/DDBJ whole genome shotgun (WGS) entry which is preliminary data.</text>
</comment>
<proteinExistence type="predicted"/>
<name>A0AAV6UKZ8_9ARAC</name>
<sequence>MKETLETLTSNFFSYESEYIDRSLKGINESKDKQDALIKNALDNFSNIDLKINKAVDILHTEVNTLKDQTSLAVVQPPSFASIAATNTQPSTNSETRTFNILIYPSDTSNSIHLGSLKKEIQASTKNLNINLQCINLYNISKRVKMTVPTPEDQQLVAKIFDDPSLKEKYKLHIPRETTFKLMLKFTTINCPNELAEELVSKNPAFPPESFKVLFSIEAKNDYHWKIKLQKPFNPLINTKFVFVGLKKFFSEPFISVNHCKHCGAYGHKKKMSRTITPMFNLWRQIT</sequence>
<organism evidence="1 2">
    <name type="scientific">Oedothorax gibbosus</name>
    <dbReference type="NCBI Taxonomy" id="931172"/>
    <lineage>
        <taxon>Eukaryota</taxon>
        <taxon>Metazoa</taxon>
        <taxon>Ecdysozoa</taxon>
        <taxon>Arthropoda</taxon>
        <taxon>Chelicerata</taxon>
        <taxon>Arachnida</taxon>
        <taxon>Araneae</taxon>
        <taxon>Araneomorphae</taxon>
        <taxon>Entelegynae</taxon>
        <taxon>Araneoidea</taxon>
        <taxon>Linyphiidae</taxon>
        <taxon>Erigoninae</taxon>
        <taxon>Oedothorax</taxon>
    </lineage>
</organism>
<dbReference type="AlphaFoldDB" id="A0AAV6UKZ8"/>
<reference evidence="1 2" key="1">
    <citation type="journal article" date="2022" name="Nat. Ecol. Evol.">
        <title>A masculinizing supergene underlies an exaggerated male reproductive morph in a spider.</title>
        <authorList>
            <person name="Hendrickx F."/>
            <person name="De Corte Z."/>
            <person name="Sonet G."/>
            <person name="Van Belleghem S.M."/>
            <person name="Kostlbacher S."/>
            <person name="Vangestel C."/>
        </authorList>
    </citation>
    <scope>NUCLEOTIDE SEQUENCE [LARGE SCALE GENOMIC DNA]</scope>
    <source>
        <strain evidence="1">W744_W776</strain>
    </source>
</reference>
<dbReference type="Proteomes" id="UP000827092">
    <property type="component" value="Unassembled WGS sequence"/>
</dbReference>
<evidence type="ECO:0000313" key="2">
    <source>
        <dbReference type="Proteomes" id="UP000827092"/>
    </source>
</evidence>
<accession>A0AAV6UKZ8</accession>
<gene>
    <name evidence="1" type="ORF">JTE90_006766</name>
</gene>
<evidence type="ECO:0000313" key="1">
    <source>
        <dbReference type="EMBL" id="KAG8184363.1"/>
    </source>
</evidence>
<dbReference type="EMBL" id="JAFNEN010000375">
    <property type="protein sequence ID" value="KAG8184363.1"/>
    <property type="molecule type" value="Genomic_DNA"/>
</dbReference>